<dbReference type="InterPro" id="IPR050389">
    <property type="entry name" value="LysR-type_TF"/>
</dbReference>
<dbReference type="InterPro" id="IPR000847">
    <property type="entry name" value="LysR_HTH_N"/>
</dbReference>
<dbReference type="InterPro" id="IPR036388">
    <property type="entry name" value="WH-like_DNA-bd_sf"/>
</dbReference>
<dbReference type="Pfam" id="PF00126">
    <property type="entry name" value="HTH_1"/>
    <property type="match status" value="1"/>
</dbReference>
<name>A0AAU7X3L9_9PSED</name>
<dbReference type="GO" id="GO:0003677">
    <property type="term" value="F:DNA binding"/>
    <property type="evidence" value="ECO:0007669"/>
    <property type="project" value="UniProtKB-KW"/>
</dbReference>
<dbReference type="InterPro" id="IPR005119">
    <property type="entry name" value="LysR_subst-bd"/>
</dbReference>
<dbReference type="GO" id="GO:0003700">
    <property type="term" value="F:DNA-binding transcription factor activity"/>
    <property type="evidence" value="ECO:0007669"/>
    <property type="project" value="InterPro"/>
</dbReference>
<keyword evidence="3" id="KW-0238">DNA-binding</keyword>
<dbReference type="RefSeq" id="WP_011061315.1">
    <property type="nucleotide sequence ID" value="NZ_CP158490.1"/>
</dbReference>
<feature type="domain" description="HTH lysR-type" evidence="5">
    <location>
        <begin position="13"/>
        <end position="70"/>
    </location>
</feature>
<gene>
    <name evidence="6" type="ORF">ABCR88_15965</name>
</gene>
<dbReference type="PROSITE" id="PS50931">
    <property type="entry name" value="HTH_LYSR"/>
    <property type="match status" value="1"/>
</dbReference>
<comment type="similarity">
    <text evidence="1">Belongs to the LysR transcriptional regulatory family.</text>
</comment>
<keyword evidence="2" id="KW-0805">Transcription regulation</keyword>
<evidence type="ECO:0000313" key="6">
    <source>
        <dbReference type="EMBL" id="XBY27263.1"/>
    </source>
</evidence>
<reference evidence="6" key="1">
    <citation type="submission" date="2024-06" db="EMBL/GenBank/DDBJ databases">
        <authorList>
            <person name="Wu L."/>
        </authorList>
    </citation>
    <scope>NUCLEOTIDE SEQUENCE</scope>
    <source>
        <strain evidence="6">W17</strain>
    </source>
</reference>
<organism evidence="6">
    <name type="scientific">Pseudomonas sp. W17</name>
    <dbReference type="NCBI Taxonomy" id="3144407"/>
    <lineage>
        <taxon>Bacteria</taxon>
        <taxon>Pseudomonadati</taxon>
        <taxon>Pseudomonadota</taxon>
        <taxon>Gammaproteobacteria</taxon>
        <taxon>Pseudomonadales</taxon>
        <taxon>Pseudomonadaceae</taxon>
        <taxon>Pseudomonas</taxon>
    </lineage>
</organism>
<dbReference type="PANTHER" id="PTHR30118:SF15">
    <property type="entry name" value="TRANSCRIPTIONAL REGULATORY PROTEIN"/>
    <property type="match status" value="1"/>
</dbReference>
<dbReference type="EMBL" id="CP158490">
    <property type="protein sequence ID" value="XBY27263.1"/>
    <property type="molecule type" value="Genomic_DNA"/>
</dbReference>
<keyword evidence="4" id="KW-0804">Transcription</keyword>
<dbReference type="SUPFAM" id="SSF53850">
    <property type="entry name" value="Periplasmic binding protein-like II"/>
    <property type="match status" value="1"/>
</dbReference>
<dbReference type="Gene3D" id="3.40.190.10">
    <property type="entry name" value="Periplasmic binding protein-like II"/>
    <property type="match status" value="2"/>
</dbReference>
<dbReference type="Gene3D" id="1.10.10.10">
    <property type="entry name" value="Winged helix-like DNA-binding domain superfamily/Winged helix DNA-binding domain"/>
    <property type="match status" value="1"/>
</dbReference>
<accession>A0AAU7X3L9</accession>
<dbReference type="CDD" id="cd08417">
    <property type="entry name" value="PBP2_Nitroaromatics_like"/>
    <property type="match status" value="1"/>
</dbReference>
<protein>
    <submittedName>
        <fullName evidence="6">LysR family transcriptional regulator</fullName>
    </submittedName>
</protein>
<dbReference type="InterPro" id="IPR036390">
    <property type="entry name" value="WH_DNA-bd_sf"/>
</dbReference>
<dbReference type="PANTHER" id="PTHR30118">
    <property type="entry name" value="HTH-TYPE TRANSCRIPTIONAL REGULATOR LEUO-RELATED"/>
    <property type="match status" value="1"/>
</dbReference>
<dbReference type="SUPFAM" id="SSF46785">
    <property type="entry name" value="Winged helix' DNA-binding domain"/>
    <property type="match status" value="1"/>
</dbReference>
<dbReference type="AlphaFoldDB" id="A0AAU7X3L9"/>
<sequence length="305" mass="34117">MNSPHEWSGLSRLDLNLFRVFEVVYQERNLTRAASVLHLSQSAISHALARLRAQLDDPLFVREGYGVAPTPLAKQLAPGIQDALSGLRRSLNPAQAFDPLRDRRRFTLNMPEQLEPVILPLILAHLNRVAPHLEVRSTSVHWADLKLEMIAGRIDLAIELSRLTDPQLQQQLLLQDSFCVMAGPGFSGELTVERYLAAEHVAVTSRRRGICVEDLALGHLGVVRRIRQHCQHFLTAAQLVAQGDGLLTLTRNNAQLINAGLGNRILDMPLTLPEVCLNLYWSKQVQNESANRWLRGQLLELAGRS</sequence>
<dbReference type="Pfam" id="PF03466">
    <property type="entry name" value="LysR_substrate"/>
    <property type="match status" value="1"/>
</dbReference>
<evidence type="ECO:0000256" key="2">
    <source>
        <dbReference type="ARBA" id="ARBA00023015"/>
    </source>
</evidence>
<evidence type="ECO:0000256" key="3">
    <source>
        <dbReference type="ARBA" id="ARBA00023125"/>
    </source>
</evidence>
<evidence type="ECO:0000256" key="4">
    <source>
        <dbReference type="ARBA" id="ARBA00023163"/>
    </source>
</evidence>
<proteinExistence type="inferred from homology"/>
<evidence type="ECO:0000259" key="5">
    <source>
        <dbReference type="PROSITE" id="PS50931"/>
    </source>
</evidence>
<evidence type="ECO:0000256" key="1">
    <source>
        <dbReference type="ARBA" id="ARBA00009437"/>
    </source>
</evidence>
<dbReference type="PRINTS" id="PR00039">
    <property type="entry name" value="HTHLYSR"/>
</dbReference>
<dbReference type="InterPro" id="IPR037402">
    <property type="entry name" value="YidZ_PBP2"/>
</dbReference>